<protein>
    <recommendedName>
        <fullName evidence="6">Glycosyltransferase RgtA/B/C/D-like domain-containing protein</fullName>
    </recommendedName>
</protein>
<evidence type="ECO:0008006" key="6">
    <source>
        <dbReference type="Google" id="ProtNLM"/>
    </source>
</evidence>
<keyword evidence="3" id="KW-1133">Transmembrane helix</keyword>
<keyword evidence="3" id="KW-0812">Transmembrane</keyword>
<comment type="caution">
    <text evidence="4">The sequence shown here is derived from an EMBL/GenBank/DDBJ whole genome shotgun (WGS) entry which is preliminary data.</text>
</comment>
<feature type="transmembrane region" description="Helical" evidence="3">
    <location>
        <begin position="92"/>
        <end position="112"/>
    </location>
</feature>
<feature type="transmembrane region" description="Helical" evidence="3">
    <location>
        <begin position="12"/>
        <end position="31"/>
    </location>
</feature>
<keyword evidence="1" id="KW-0677">Repeat</keyword>
<evidence type="ECO:0000313" key="5">
    <source>
        <dbReference type="Proteomes" id="UP001184828"/>
    </source>
</evidence>
<feature type="transmembrane region" description="Helical" evidence="3">
    <location>
        <begin position="311"/>
        <end position="329"/>
    </location>
</feature>
<feature type="transmembrane region" description="Helical" evidence="3">
    <location>
        <begin position="230"/>
        <end position="248"/>
    </location>
</feature>
<name>A0AAE3XXZ5_VARPD</name>
<feature type="transmembrane region" description="Helical" evidence="3">
    <location>
        <begin position="269"/>
        <end position="291"/>
    </location>
</feature>
<feature type="transmembrane region" description="Helical" evidence="3">
    <location>
        <begin position="397"/>
        <end position="417"/>
    </location>
</feature>
<dbReference type="AlphaFoldDB" id="A0AAE3XXZ5"/>
<dbReference type="RefSeq" id="WP_209535664.1">
    <property type="nucleotide sequence ID" value="NZ_JAVDQZ010000002.1"/>
</dbReference>
<feature type="transmembrane region" description="Helical" evidence="3">
    <location>
        <begin position="148"/>
        <end position="168"/>
    </location>
</feature>
<keyword evidence="2" id="KW-0802">TPR repeat</keyword>
<evidence type="ECO:0000313" key="4">
    <source>
        <dbReference type="EMBL" id="MDR6425663.1"/>
    </source>
</evidence>
<evidence type="ECO:0000256" key="3">
    <source>
        <dbReference type="SAM" id="Phobius"/>
    </source>
</evidence>
<proteinExistence type="predicted"/>
<dbReference type="PANTHER" id="PTHR44227">
    <property type="match status" value="1"/>
</dbReference>
<evidence type="ECO:0000256" key="2">
    <source>
        <dbReference type="ARBA" id="ARBA00022803"/>
    </source>
</evidence>
<evidence type="ECO:0000256" key="1">
    <source>
        <dbReference type="ARBA" id="ARBA00022737"/>
    </source>
</evidence>
<accession>A0AAE3XXZ5</accession>
<reference evidence="4" key="1">
    <citation type="submission" date="2023-07" db="EMBL/GenBank/DDBJ databases">
        <title>Sorghum-associated microbial communities from plants grown in Nebraska, USA.</title>
        <authorList>
            <person name="Schachtman D."/>
        </authorList>
    </citation>
    <scope>NUCLEOTIDE SEQUENCE</scope>
    <source>
        <strain evidence="4">DS2114</strain>
    </source>
</reference>
<feature type="transmembrane region" description="Helical" evidence="3">
    <location>
        <begin position="124"/>
        <end position="142"/>
    </location>
</feature>
<feature type="transmembrane region" description="Helical" evidence="3">
    <location>
        <begin position="366"/>
        <end position="385"/>
    </location>
</feature>
<feature type="transmembrane region" description="Helical" evidence="3">
    <location>
        <begin position="180"/>
        <end position="210"/>
    </location>
</feature>
<dbReference type="InterPro" id="IPR052346">
    <property type="entry name" value="O-mannosyl-transferase_TMTC"/>
</dbReference>
<organism evidence="4 5">
    <name type="scientific">Variovorax paradoxus</name>
    <dbReference type="NCBI Taxonomy" id="34073"/>
    <lineage>
        <taxon>Bacteria</taxon>
        <taxon>Pseudomonadati</taxon>
        <taxon>Pseudomonadota</taxon>
        <taxon>Betaproteobacteria</taxon>
        <taxon>Burkholderiales</taxon>
        <taxon>Comamonadaceae</taxon>
        <taxon>Variovorax</taxon>
    </lineage>
</organism>
<sequence>MNELSKFTQNRKLLVAVVALLSISASLYWQVLGFEYVWDDSLLFLDKTALVNDALSWKLLADPVLPGTSYLRPLVFLTLYAEFHTFGQNPEISHAINLLIYMCNALLVFFISQKLAVLIHRPNSIVLAWVSAIIYAAHPSLVESTAWVAGRFDLMATFFILAAIAVYIHKPGPLKVARSLVIALLMSGALLSKELGAVLPAVLLCVWFAMQAADKKWTGSEGYIRKAISENWIVLLLSVFVLGIYVLLRKNSIGGIYHSAWSIDYLREMVIENLLPFEALKFYFTKVFFPFSSINPLHPLSELNPHGRVETISSVAAAAAVVALVFWCVAKKSPAAWIFSGGMVCLLPVLHLVPLSTGGNIGHERFLTAPLALFCASISLINYEAIARLIGLKNRSLSRLLLIAGGGWIVIAVLSTYTVQSIWSSDLHLWNWAYHKHPNFSFARYNYMYGALKSGRPELVEKEIDFLQKRDGGLEVSDQILYANLLLRKGDPESLGYLQGIMFALPKFHEMKDGNKRVFEVPVPKIGMAGVYGDYSMGLMMFRGDAKAALEYSTIAEWYLAESEKIPLLYPRVAILIALGRNREAQDLLNYLEPMFYTKKERLKRDPAAILRNYCKNSAEELSKCQELIVAADKMVEAAARH</sequence>
<dbReference type="EMBL" id="JAVDQZ010000002">
    <property type="protein sequence ID" value="MDR6425663.1"/>
    <property type="molecule type" value="Genomic_DNA"/>
</dbReference>
<feature type="transmembrane region" description="Helical" evidence="3">
    <location>
        <begin position="336"/>
        <end position="354"/>
    </location>
</feature>
<dbReference type="PANTHER" id="PTHR44227:SF3">
    <property type="entry name" value="PROTEIN O-MANNOSYL-TRANSFERASE TMTC4"/>
    <property type="match status" value="1"/>
</dbReference>
<keyword evidence="3" id="KW-0472">Membrane</keyword>
<dbReference type="Proteomes" id="UP001184828">
    <property type="component" value="Unassembled WGS sequence"/>
</dbReference>
<gene>
    <name evidence="4" type="ORF">J2738_001792</name>
</gene>